<protein>
    <submittedName>
        <fullName evidence="1">Uncharacterized protein</fullName>
    </submittedName>
</protein>
<sequence>MRKAILVPASEKKDQQILQDMARSPQERVDFMFDLIRAMSRLQKEYIHINKPGSIILKRKR</sequence>
<dbReference type="EMBL" id="EU408359">
    <property type="protein sequence ID" value="ACN58993.1"/>
    <property type="molecule type" value="Genomic_DNA"/>
</dbReference>
<gene>
    <name evidence="1" type="ORF">AKSOIL_0318</name>
</gene>
<name>C0INZ0_9BACT</name>
<accession>C0INZ0</accession>
<reference evidence="1" key="1">
    <citation type="journal article" date="2009" name="ISME J.">
        <title>Functional metagenomics reveals diverse beta-lactamases in a remote Alaskan soil.</title>
        <authorList>
            <person name="Allen H.K."/>
            <person name="Moe L.A."/>
            <person name="Rodbumrer J."/>
            <person name="Gaarder A."/>
            <person name="Handelsman J."/>
        </authorList>
    </citation>
    <scope>NUCLEOTIDE SEQUENCE</scope>
</reference>
<evidence type="ECO:0000313" key="1">
    <source>
        <dbReference type="EMBL" id="ACN58993.1"/>
    </source>
</evidence>
<dbReference type="AlphaFoldDB" id="C0INZ0"/>
<proteinExistence type="predicted"/>
<organism evidence="1">
    <name type="scientific">uncultured bacterium BLR19</name>
    <dbReference type="NCBI Taxonomy" id="506519"/>
    <lineage>
        <taxon>Bacteria</taxon>
        <taxon>environmental samples</taxon>
    </lineage>
</organism>